<evidence type="ECO:0000313" key="2">
    <source>
        <dbReference type="Proteomes" id="UP000000517"/>
    </source>
</evidence>
<dbReference type="EMBL" id="CP002158">
    <property type="protein sequence ID" value="ADL26965.1"/>
    <property type="molecule type" value="Genomic_DNA"/>
</dbReference>
<gene>
    <name evidence="1" type="ordered locus">FSU_2307</name>
</gene>
<dbReference type="Proteomes" id="UP000000517">
    <property type="component" value="Chromosome"/>
</dbReference>
<accession>D9S470</accession>
<dbReference type="AlphaFoldDB" id="D9S470"/>
<dbReference type="KEGG" id="fsc:FSU_2307"/>
<organism evidence="1 2">
    <name type="scientific">Fibrobacter succinogenes (strain ATCC 19169 / S85)</name>
    <dbReference type="NCBI Taxonomy" id="59374"/>
    <lineage>
        <taxon>Bacteria</taxon>
        <taxon>Pseudomonadati</taxon>
        <taxon>Fibrobacterota</taxon>
        <taxon>Fibrobacteria</taxon>
        <taxon>Fibrobacterales</taxon>
        <taxon>Fibrobacteraceae</taxon>
        <taxon>Fibrobacter</taxon>
    </lineage>
</organism>
<sequence>MRQTQANAIVWKDSAAGLQESDADGEKVAVEAVK</sequence>
<evidence type="ECO:0000313" key="1">
    <source>
        <dbReference type="EMBL" id="ADL26965.1"/>
    </source>
</evidence>
<dbReference type="HOGENOM" id="CLU_3373885_0_0_0"/>
<name>D9S470_FIBSS</name>
<reference evidence="2" key="1">
    <citation type="submission" date="2010-08" db="EMBL/GenBank/DDBJ databases">
        <title>Complete sequence of Fibrobacter succinogenes subsp. succinogenes S85.</title>
        <authorList>
            <person name="Durkin A.S."/>
            <person name="Nelson K.E."/>
            <person name="Morrison M."/>
            <person name="Forsberg C.W."/>
            <person name="Wilson D.B."/>
            <person name="Russell J.B."/>
            <person name="Cann I.K.O."/>
            <person name="Mackie R.I."/>
            <person name="White B.A."/>
        </authorList>
    </citation>
    <scope>NUCLEOTIDE SEQUENCE [LARGE SCALE GENOMIC DNA]</scope>
    <source>
        <strain evidence="2">ATCC 19169 / S85</strain>
    </source>
</reference>
<proteinExistence type="predicted"/>
<protein>
    <submittedName>
        <fullName evidence="1">Uncharacterized protein</fullName>
    </submittedName>
</protein>